<dbReference type="KEGG" id="led:BBK82_20625"/>
<sequence length="59" mass="6207">MLPRVFWLLLLLGGCVMPWSLVTLGGASMVGMDMAADIIVLSRVCMTCTASALASCCLL</sequence>
<dbReference type="EMBL" id="CP016793">
    <property type="protein sequence ID" value="ANZ38109.1"/>
    <property type="molecule type" value="Genomic_DNA"/>
</dbReference>
<dbReference type="PROSITE" id="PS51257">
    <property type="entry name" value="PROKAR_LIPOPROTEIN"/>
    <property type="match status" value="1"/>
</dbReference>
<reference evidence="1 2" key="1">
    <citation type="submission" date="2016-07" db="EMBL/GenBank/DDBJ databases">
        <title>Complete genome sequence of the Lentzea guizhouensis DHS C013.</title>
        <authorList>
            <person name="Cao C."/>
        </authorList>
    </citation>
    <scope>NUCLEOTIDE SEQUENCE [LARGE SCALE GENOMIC DNA]</scope>
    <source>
        <strain evidence="1 2">DHS C013</strain>
    </source>
</reference>
<keyword evidence="2" id="KW-1185">Reference proteome</keyword>
<evidence type="ECO:0000313" key="1">
    <source>
        <dbReference type="EMBL" id="ANZ38109.1"/>
    </source>
</evidence>
<organism evidence="1 2">
    <name type="scientific">Lentzea guizhouensis</name>
    <dbReference type="NCBI Taxonomy" id="1586287"/>
    <lineage>
        <taxon>Bacteria</taxon>
        <taxon>Bacillati</taxon>
        <taxon>Actinomycetota</taxon>
        <taxon>Actinomycetes</taxon>
        <taxon>Pseudonocardiales</taxon>
        <taxon>Pseudonocardiaceae</taxon>
        <taxon>Lentzea</taxon>
    </lineage>
</organism>
<protein>
    <submittedName>
        <fullName evidence="1">Uncharacterized protein</fullName>
    </submittedName>
</protein>
<dbReference type="Proteomes" id="UP000093053">
    <property type="component" value="Chromosome"/>
</dbReference>
<gene>
    <name evidence="1" type="ORF">BBK82_20625</name>
</gene>
<proteinExistence type="predicted"/>
<name>A0A1B2HK55_9PSEU</name>
<evidence type="ECO:0000313" key="2">
    <source>
        <dbReference type="Proteomes" id="UP000093053"/>
    </source>
</evidence>
<dbReference type="AlphaFoldDB" id="A0A1B2HK55"/>
<accession>A0A1B2HK55</accession>